<organism evidence="3 4">
    <name type="scientific">Xylophilus rhododendri</name>
    <dbReference type="NCBI Taxonomy" id="2697032"/>
    <lineage>
        <taxon>Bacteria</taxon>
        <taxon>Pseudomonadati</taxon>
        <taxon>Pseudomonadota</taxon>
        <taxon>Betaproteobacteria</taxon>
        <taxon>Burkholderiales</taxon>
        <taxon>Xylophilus</taxon>
    </lineage>
</organism>
<reference evidence="3 4" key="1">
    <citation type="submission" date="2020-01" db="EMBL/GenBank/DDBJ databases">
        <title>Genome sequencing of strain KACC 21265.</title>
        <authorList>
            <person name="Heo J."/>
            <person name="Kim S.-J."/>
            <person name="Kim J.-S."/>
            <person name="Hong S.-B."/>
            <person name="Kwon S.-W."/>
        </authorList>
    </citation>
    <scope>NUCLEOTIDE SEQUENCE [LARGE SCALE GENOMIC DNA]</scope>
    <source>
        <strain evidence="3 4">KACC 21265</strain>
    </source>
</reference>
<feature type="signal peptide" evidence="2">
    <location>
        <begin position="1"/>
        <end position="26"/>
    </location>
</feature>
<dbReference type="InterPro" id="IPR005064">
    <property type="entry name" value="BUG"/>
</dbReference>
<evidence type="ECO:0000313" key="4">
    <source>
        <dbReference type="Proteomes" id="UP000464787"/>
    </source>
</evidence>
<sequence>MRFQKNTVRRSLLAAVALACLGTAQAQPGAAGYPNHPVMLIVPTAAGGTTDISARMLATPLGTALGQTVVVDNRGGANGGIAAAAVKRAEADGYTLLMQYSGYHVITPLVSKQAPAWKAEDLTAVANVISAPQIVVIRGDLPVKTMAELVAYAKANPGKLNYASSGNGSLQHATGAMLEQQAGIKMTHVPYKGTGPALQDLLGGQVDITFGTAPPFIPHIQSGKLRVLATTGKTRLASLPDVPTTAEAGLPKLDATSWFGVYAPAATPKPLIDKLSAEIAKVVASPAFQQKAQEQGATADYLNPRQMDAKVKQETAAWQEVVKAAHIEAD</sequence>
<evidence type="ECO:0000313" key="3">
    <source>
        <dbReference type="EMBL" id="QHI98856.1"/>
    </source>
</evidence>
<evidence type="ECO:0000256" key="2">
    <source>
        <dbReference type="SAM" id="SignalP"/>
    </source>
</evidence>
<evidence type="ECO:0000256" key="1">
    <source>
        <dbReference type="ARBA" id="ARBA00006987"/>
    </source>
</evidence>
<proteinExistence type="inferred from homology"/>
<keyword evidence="4" id="KW-1185">Reference proteome</keyword>
<dbReference type="PANTHER" id="PTHR42928">
    <property type="entry name" value="TRICARBOXYLATE-BINDING PROTEIN"/>
    <property type="match status" value="1"/>
</dbReference>
<protein>
    <submittedName>
        <fullName evidence="3">Tripartite tricarboxylate transporter substrate binding protein</fullName>
    </submittedName>
</protein>
<keyword evidence="2" id="KW-0732">Signal</keyword>
<dbReference type="RefSeq" id="WP_160552434.1">
    <property type="nucleotide sequence ID" value="NZ_CP047650.1"/>
</dbReference>
<gene>
    <name evidence="3" type="ORF">GT347_13165</name>
</gene>
<dbReference type="InterPro" id="IPR042100">
    <property type="entry name" value="Bug_dom1"/>
</dbReference>
<dbReference type="SUPFAM" id="SSF53850">
    <property type="entry name" value="Periplasmic binding protein-like II"/>
    <property type="match status" value="1"/>
</dbReference>
<dbReference type="AlphaFoldDB" id="A0A857J4X0"/>
<dbReference type="Gene3D" id="3.40.190.10">
    <property type="entry name" value="Periplasmic binding protein-like II"/>
    <property type="match status" value="1"/>
</dbReference>
<comment type="similarity">
    <text evidence="1">Belongs to the UPF0065 (bug) family.</text>
</comment>
<dbReference type="Proteomes" id="UP000464787">
    <property type="component" value="Chromosome"/>
</dbReference>
<dbReference type="Pfam" id="PF03401">
    <property type="entry name" value="TctC"/>
    <property type="match status" value="1"/>
</dbReference>
<accession>A0A857J4X0</accession>
<dbReference type="EMBL" id="CP047650">
    <property type="protein sequence ID" value="QHI98856.1"/>
    <property type="molecule type" value="Genomic_DNA"/>
</dbReference>
<dbReference type="PIRSF" id="PIRSF017082">
    <property type="entry name" value="YflP"/>
    <property type="match status" value="1"/>
</dbReference>
<dbReference type="PANTHER" id="PTHR42928:SF5">
    <property type="entry name" value="BLR1237 PROTEIN"/>
    <property type="match status" value="1"/>
</dbReference>
<dbReference type="KEGG" id="xyk:GT347_13165"/>
<feature type="chain" id="PRO_5032950951" evidence="2">
    <location>
        <begin position="27"/>
        <end position="330"/>
    </location>
</feature>
<dbReference type="CDD" id="cd07012">
    <property type="entry name" value="PBP2_Bug_TTT"/>
    <property type="match status" value="1"/>
</dbReference>
<dbReference type="Gene3D" id="3.40.190.150">
    <property type="entry name" value="Bordetella uptake gene, domain 1"/>
    <property type="match status" value="1"/>
</dbReference>
<name>A0A857J4X0_9BURK</name>